<feature type="domain" description="TonB-dependent receptor plug" evidence="12">
    <location>
        <begin position="141"/>
        <end position="253"/>
    </location>
</feature>
<keyword evidence="3 8" id="KW-1134">Transmembrane beta strand</keyword>
<keyword evidence="7 8" id="KW-0998">Cell outer membrane</keyword>
<dbReference type="SUPFAM" id="SSF56935">
    <property type="entry name" value="Porins"/>
    <property type="match status" value="1"/>
</dbReference>
<dbReference type="Pfam" id="PF07715">
    <property type="entry name" value="Plug"/>
    <property type="match status" value="1"/>
</dbReference>
<dbReference type="InterPro" id="IPR012910">
    <property type="entry name" value="Plug_dom"/>
</dbReference>
<dbReference type="InterPro" id="IPR023997">
    <property type="entry name" value="TonB-dep_OMP_SusC/RagA_CS"/>
</dbReference>
<dbReference type="InterPro" id="IPR023996">
    <property type="entry name" value="TonB-dep_OMP_SusC/RagA"/>
</dbReference>
<sequence length="1073" mass="115208">MNDNSSMHSLGRAMLLAACGLPAVATIPAVGASLPLAMPVAGPTIADVPVSGRVTQANGEGLPGVTVVVKGTTVGASTDMNGNFSLTAPEGSTLVFSNIGYKRVELPLTGTTTGLTVSMVEDTQALGEVVVVGYGTQERATVTGAVASVSGRDIAAQPVPDANQAIQGRAAGVTVTSNNGAPGGGGGVTVRVRGITSAGNNNPLYVVDGFPLPSSDDRNGGLSFLNPNDIESIDVLKDASATAIYGVRAANGVVIVTTKRGKAGKATINLDAYVGTQSVWRKLDLLNAEQYATLNNESRSAANTQGINSNPLPLNPRYTNPASLGQGTDWQDAIYRNAKIQSYNLSATGGNEKGRYALSAGYFQQDGTIIGSNFERFSLRANGDLQLGKFIKIGNSISLTHAQARQLDTNNDYTSPVFYALTAPPTRPVIDPVTGNYTEFSTETDYYLETNPVVQATRDNFKTITNRVLTNVFAEIEPVKGLRFRTNVGADLQFYQNNRFTPRVPGATRLQNANAQWDTSYNPSYLIENTLTYDKVFADKHSVTLLAGQSAQQFDYSTISASRQNYSRDDLQVIDVGPSNGLNNSGNAGQSRLASYFARANYDFAGKYLFSAVIRRDGSSAFARQNAFGYFPGISAGWRLSEEGFLQDVNWLSNLKIRAGWGRVGNPTNAGAFAYLQTITSNRNVQYALGSGDQTFVTGAAPTRAANENLKWENNEQTNVGIDVGLLDNRLEATLDLYTRTSPNLLINVPVSTLSGTYEDQIVNAAASRNRGLDFSFTSRNLVGEDGGLTWTTNLNFSLYRSELTSLGLGRPFNAQQFRGNASIVRYDKDVPFGSFYGYVADGLIQTDEELRSLNSNASTATNGASAYYQNSGTRPGDIRFRDLNGDGVITDADRTYIGDPNPDFTYGVTNTLSYKGIDVSVFLQGSQGNDVFNLNRFYTDGGLYGAENSSTRVLDRWTGPGTSNSVPRAVAGDPNQNLRFSSDYVQDGSYMRIKLLTVGYTLPKTLINRISAQNVRFYLSAQNLLTVTNYDGIEPEIAASNYVNGQFVTSLGIDRGSYPQSRTFIAGINIGF</sequence>
<keyword evidence="13" id="KW-0675">Receptor</keyword>
<dbReference type="Pfam" id="PF00593">
    <property type="entry name" value="TonB_dep_Rec_b-barrel"/>
    <property type="match status" value="1"/>
</dbReference>
<dbReference type="InterPro" id="IPR037066">
    <property type="entry name" value="Plug_dom_sf"/>
</dbReference>
<evidence type="ECO:0000259" key="11">
    <source>
        <dbReference type="Pfam" id="PF00593"/>
    </source>
</evidence>
<dbReference type="Gene3D" id="2.60.40.1120">
    <property type="entry name" value="Carboxypeptidase-like, regulatory domain"/>
    <property type="match status" value="1"/>
</dbReference>
<keyword evidence="14" id="KW-1185">Reference proteome</keyword>
<keyword evidence="2 8" id="KW-0813">Transport</keyword>
<evidence type="ECO:0000256" key="8">
    <source>
        <dbReference type="PROSITE-ProRule" id="PRU01360"/>
    </source>
</evidence>
<comment type="subcellular location">
    <subcellularLocation>
        <location evidence="1 8">Cell outer membrane</location>
        <topology evidence="1 8">Multi-pass membrane protein</topology>
    </subcellularLocation>
</comment>
<evidence type="ECO:0000313" key="14">
    <source>
        <dbReference type="Proteomes" id="UP000831113"/>
    </source>
</evidence>
<organism evidence="13 14">
    <name type="scientific">Hymenobacter tibetensis</name>
    <dbReference type="NCBI Taxonomy" id="497967"/>
    <lineage>
        <taxon>Bacteria</taxon>
        <taxon>Pseudomonadati</taxon>
        <taxon>Bacteroidota</taxon>
        <taxon>Cytophagia</taxon>
        <taxon>Cytophagales</taxon>
        <taxon>Hymenobacteraceae</taxon>
        <taxon>Hymenobacter</taxon>
    </lineage>
</organism>
<evidence type="ECO:0000256" key="10">
    <source>
        <dbReference type="SAM" id="MobiDB-lite"/>
    </source>
</evidence>
<evidence type="ECO:0000256" key="5">
    <source>
        <dbReference type="ARBA" id="ARBA00023077"/>
    </source>
</evidence>
<keyword evidence="5 9" id="KW-0798">TonB box</keyword>
<dbReference type="EMBL" id="CP094669">
    <property type="protein sequence ID" value="UOG75412.1"/>
    <property type="molecule type" value="Genomic_DNA"/>
</dbReference>
<dbReference type="InterPro" id="IPR000531">
    <property type="entry name" value="Beta-barrel_TonB"/>
</dbReference>
<dbReference type="PROSITE" id="PS52016">
    <property type="entry name" value="TONB_DEPENDENT_REC_3"/>
    <property type="match status" value="1"/>
</dbReference>
<keyword evidence="6 8" id="KW-0472">Membrane</keyword>
<gene>
    <name evidence="13" type="ORF">MTX78_02170</name>
</gene>
<evidence type="ECO:0000256" key="7">
    <source>
        <dbReference type="ARBA" id="ARBA00023237"/>
    </source>
</evidence>
<evidence type="ECO:0000259" key="12">
    <source>
        <dbReference type="Pfam" id="PF07715"/>
    </source>
</evidence>
<dbReference type="InterPro" id="IPR036942">
    <property type="entry name" value="Beta-barrel_TonB_sf"/>
</dbReference>
<dbReference type="NCBIfam" id="TIGR04056">
    <property type="entry name" value="OMP_RagA_SusC"/>
    <property type="match status" value="1"/>
</dbReference>
<evidence type="ECO:0000256" key="3">
    <source>
        <dbReference type="ARBA" id="ARBA00022452"/>
    </source>
</evidence>
<evidence type="ECO:0000256" key="1">
    <source>
        <dbReference type="ARBA" id="ARBA00004571"/>
    </source>
</evidence>
<dbReference type="InterPro" id="IPR039426">
    <property type="entry name" value="TonB-dep_rcpt-like"/>
</dbReference>
<evidence type="ECO:0000256" key="6">
    <source>
        <dbReference type="ARBA" id="ARBA00023136"/>
    </source>
</evidence>
<dbReference type="Pfam" id="PF13715">
    <property type="entry name" value="CarbopepD_reg_2"/>
    <property type="match status" value="1"/>
</dbReference>
<comment type="similarity">
    <text evidence="8 9">Belongs to the TonB-dependent receptor family.</text>
</comment>
<name>A0ABY4CZC8_9BACT</name>
<proteinExistence type="inferred from homology"/>
<evidence type="ECO:0000256" key="9">
    <source>
        <dbReference type="RuleBase" id="RU003357"/>
    </source>
</evidence>
<keyword evidence="4 8" id="KW-0812">Transmembrane</keyword>
<dbReference type="InterPro" id="IPR008969">
    <property type="entry name" value="CarboxyPept-like_regulatory"/>
</dbReference>
<accession>A0ABY4CZC8</accession>
<dbReference type="SUPFAM" id="SSF49464">
    <property type="entry name" value="Carboxypeptidase regulatory domain-like"/>
    <property type="match status" value="1"/>
</dbReference>
<protein>
    <submittedName>
        <fullName evidence="13">TonB-dependent receptor</fullName>
    </submittedName>
</protein>
<dbReference type="Proteomes" id="UP000831113">
    <property type="component" value="Chromosome"/>
</dbReference>
<feature type="region of interest" description="Disordered" evidence="10">
    <location>
        <begin position="297"/>
        <end position="316"/>
    </location>
</feature>
<evidence type="ECO:0000256" key="4">
    <source>
        <dbReference type="ARBA" id="ARBA00022692"/>
    </source>
</evidence>
<dbReference type="RefSeq" id="WP_243799508.1">
    <property type="nucleotide sequence ID" value="NZ_CP094669.1"/>
</dbReference>
<reference evidence="13 14" key="1">
    <citation type="submission" date="2022-03" db="EMBL/GenBank/DDBJ databases">
        <title>Hymenobactersp. isolated from the air.</title>
        <authorList>
            <person name="Won M."/>
            <person name="Kwon S.-W."/>
        </authorList>
    </citation>
    <scope>NUCLEOTIDE SEQUENCE [LARGE SCALE GENOMIC DNA]</scope>
    <source>
        <strain evidence="13 14">KACC 21982</strain>
    </source>
</reference>
<dbReference type="NCBIfam" id="TIGR04057">
    <property type="entry name" value="SusC_RagA_signa"/>
    <property type="match status" value="1"/>
</dbReference>
<dbReference type="Gene3D" id="2.170.130.10">
    <property type="entry name" value="TonB-dependent receptor, plug domain"/>
    <property type="match status" value="1"/>
</dbReference>
<evidence type="ECO:0000313" key="13">
    <source>
        <dbReference type="EMBL" id="UOG75412.1"/>
    </source>
</evidence>
<dbReference type="Gene3D" id="2.40.170.20">
    <property type="entry name" value="TonB-dependent receptor, beta-barrel domain"/>
    <property type="match status" value="1"/>
</dbReference>
<evidence type="ECO:0000256" key="2">
    <source>
        <dbReference type="ARBA" id="ARBA00022448"/>
    </source>
</evidence>
<feature type="domain" description="TonB-dependent receptor-like beta-barrel" evidence="11">
    <location>
        <begin position="474"/>
        <end position="869"/>
    </location>
</feature>